<dbReference type="PANTHER" id="PTHR12289:SF41">
    <property type="entry name" value="FAILED AXON CONNECTIONS-RELATED"/>
    <property type="match status" value="1"/>
</dbReference>
<proteinExistence type="predicted"/>
<reference evidence="3" key="1">
    <citation type="submission" date="2022-11" db="UniProtKB">
        <authorList>
            <consortium name="WormBaseParasite"/>
        </authorList>
    </citation>
    <scope>IDENTIFICATION</scope>
</reference>
<dbReference type="CDD" id="cd03193">
    <property type="entry name" value="GST_C_Metaxin"/>
    <property type="match status" value="1"/>
</dbReference>
<dbReference type="SUPFAM" id="SSF47616">
    <property type="entry name" value="GST C-terminal domain-like"/>
    <property type="match status" value="1"/>
</dbReference>
<dbReference type="WBParaSite" id="ACRNAN_scaffold10785.g14704.t1">
    <property type="protein sequence ID" value="ACRNAN_scaffold10785.g14704.t1"/>
    <property type="gene ID" value="ACRNAN_scaffold10785.g14704"/>
</dbReference>
<protein>
    <submittedName>
        <fullName evidence="3">Metaxin glutathione S-transferase domain-containing protein</fullName>
    </submittedName>
</protein>
<dbReference type="InterPro" id="IPR033468">
    <property type="entry name" value="Metaxin_GST"/>
</dbReference>
<dbReference type="GO" id="GO:0005737">
    <property type="term" value="C:cytoplasm"/>
    <property type="evidence" value="ECO:0007669"/>
    <property type="project" value="TreeGrafter"/>
</dbReference>
<evidence type="ECO:0000313" key="3">
    <source>
        <dbReference type="WBParaSite" id="ACRNAN_scaffold10785.g14704.t1"/>
    </source>
</evidence>
<organism evidence="2 3">
    <name type="scientific">Acrobeloides nanus</name>
    <dbReference type="NCBI Taxonomy" id="290746"/>
    <lineage>
        <taxon>Eukaryota</taxon>
        <taxon>Metazoa</taxon>
        <taxon>Ecdysozoa</taxon>
        <taxon>Nematoda</taxon>
        <taxon>Chromadorea</taxon>
        <taxon>Rhabditida</taxon>
        <taxon>Tylenchina</taxon>
        <taxon>Cephalobomorpha</taxon>
        <taxon>Cephaloboidea</taxon>
        <taxon>Cephalobidae</taxon>
        <taxon>Acrobeloides</taxon>
    </lineage>
</organism>
<dbReference type="Proteomes" id="UP000887540">
    <property type="component" value="Unplaced"/>
</dbReference>
<evidence type="ECO:0000259" key="1">
    <source>
        <dbReference type="Pfam" id="PF17171"/>
    </source>
</evidence>
<dbReference type="Gene3D" id="1.20.1050.10">
    <property type="match status" value="1"/>
</dbReference>
<dbReference type="Pfam" id="PF17171">
    <property type="entry name" value="GST_C_6"/>
    <property type="match status" value="1"/>
</dbReference>
<feature type="domain" description="Metaxin glutathione S-transferase" evidence="1">
    <location>
        <begin position="95"/>
        <end position="156"/>
    </location>
</feature>
<dbReference type="InterPro" id="IPR050931">
    <property type="entry name" value="Mito_Protein_Transport_Metaxin"/>
</dbReference>
<dbReference type="AlphaFoldDB" id="A0A914CH59"/>
<evidence type="ECO:0000313" key="2">
    <source>
        <dbReference type="Proteomes" id="UP000887540"/>
    </source>
</evidence>
<sequence length="189" mass="21897">MFHVQVDSNLTQHEQADMTAYHSLIENSIFWDYFYFRSKDNAWFATRDGVIGHFSGIKKFFFKNLILGRIRKQCWNACVAQGIGKDTPNEVVEKAKKQLKALSTFLGRKKYLMGGTPTTLDATAFGHLCQLYFTPTNKELFNYMESETRNLIDYVRDLRDEFWPDWHEATTTLSLQTAPKSLKTTDLGD</sequence>
<name>A0A914CH59_9BILA</name>
<dbReference type="PANTHER" id="PTHR12289">
    <property type="entry name" value="METAXIN RELATED"/>
    <property type="match status" value="1"/>
</dbReference>
<dbReference type="InterPro" id="IPR036282">
    <property type="entry name" value="Glutathione-S-Trfase_C_sf"/>
</dbReference>
<keyword evidence="2" id="KW-1185">Reference proteome</keyword>
<accession>A0A914CH59</accession>